<name>A0A3G4ZN89_9VIRU</name>
<dbReference type="EMBL" id="MK071981">
    <property type="protein sequence ID" value="AYV75884.1"/>
    <property type="molecule type" value="Genomic_DNA"/>
</dbReference>
<accession>A0A3G4ZN89</accession>
<protein>
    <submittedName>
        <fullName evidence="1">Uncharacterized protein</fullName>
    </submittedName>
</protein>
<sequence>MSKLKKLTEENDLETWLNSNHFYVIHGTANFDSLISILKEGKLDKGTNVDNPEFTILGKHGAIYGNIYFDDIKNIDGVGMFSYILLFHPRIMFRSKCEFYAGWGYVGYKPIVINPDDNLKIIKKKMKKIKNFVTDVKNDPTLLPLPYQGAPGNFLHEIFLETDYIPLTNNLLGIICNGCDSDKINKIKEIIATQLYRNMYIQTISSPLPDFCKINK</sequence>
<gene>
    <name evidence="1" type="ORF">Terrestrivirus3_153</name>
</gene>
<evidence type="ECO:0000313" key="1">
    <source>
        <dbReference type="EMBL" id="AYV75884.1"/>
    </source>
</evidence>
<proteinExistence type="predicted"/>
<reference evidence="1" key="1">
    <citation type="submission" date="2018-10" db="EMBL/GenBank/DDBJ databases">
        <title>Hidden diversity of soil giant viruses.</title>
        <authorList>
            <person name="Schulz F."/>
            <person name="Alteio L."/>
            <person name="Goudeau D."/>
            <person name="Ryan E.M."/>
            <person name="Malmstrom R.R."/>
            <person name="Blanchard J."/>
            <person name="Woyke T."/>
        </authorList>
    </citation>
    <scope>NUCLEOTIDE SEQUENCE</scope>
    <source>
        <strain evidence="1">TEV1</strain>
    </source>
</reference>
<dbReference type="InterPro" id="IPR043886">
    <property type="entry name" value="DUF5846"/>
</dbReference>
<organism evidence="1">
    <name type="scientific">Terrestrivirus sp</name>
    <dbReference type="NCBI Taxonomy" id="2487775"/>
    <lineage>
        <taxon>Viruses</taxon>
        <taxon>Varidnaviria</taxon>
        <taxon>Bamfordvirae</taxon>
        <taxon>Nucleocytoviricota</taxon>
        <taxon>Megaviricetes</taxon>
        <taxon>Imitervirales</taxon>
        <taxon>Mimiviridae</taxon>
        <taxon>Klosneuvirinae</taxon>
    </lineage>
</organism>
<dbReference type="Pfam" id="PF19164">
    <property type="entry name" value="DUF5846"/>
    <property type="match status" value="1"/>
</dbReference>